<dbReference type="Pfam" id="PF08245">
    <property type="entry name" value="Mur_ligase_M"/>
    <property type="match status" value="1"/>
</dbReference>
<keyword evidence="7" id="KW-0131">Cell cycle</keyword>
<dbReference type="EMBL" id="MHLX01000025">
    <property type="protein sequence ID" value="OGZ18666.1"/>
    <property type="molecule type" value="Genomic_DNA"/>
</dbReference>
<evidence type="ECO:0000259" key="10">
    <source>
        <dbReference type="Pfam" id="PF02875"/>
    </source>
</evidence>
<dbReference type="GO" id="GO:0071555">
    <property type="term" value="P:cell wall organization"/>
    <property type="evidence" value="ECO:0007669"/>
    <property type="project" value="UniProtKB-KW"/>
</dbReference>
<name>A0A1G2DYM5_9BACT</name>
<dbReference type="GO" id="GO:0051301">
    <property type="term" value="P:cell division"/>
    <property type="evidence" value="ECO:0007669"/>
    <property type="project" value="UniProtKB-KW"/>
</dbReference>
<keyword evidence="2" id="KW-0132">Cell division</keyword>
<evidence type="ECO:0000259" key="9">
    <source>
        <dbReference type="Pfam" id="PF01225"/>
    </source>
</evidence>
<evidence type="ECO:0000256" key="7">
    <source>
        <dbReference type="ARBA" id="ARBA00023306"/>
    </source>
</evidence>
<feature type="domain" description="Mur ligase C-terminal" evidence="10">
    <location>
        <begin position="290"/>
        <end position="397"/>
    </location>
</feature>
<evidence type="ECO:0000313" key="12">
    <source>
        <dbReference type="EMBL" id="OGZ18666.1"/>
    </source>
</evidence>
<evidence type="ECO:0000256" key="3">
    <source>
        <dbReference type="ARBA" id="ARBA00022741"/>
    </source>
</evidence>
<dbReference type="GO" id="GO:0008360">
    <property type="term" value="P:regulation of cell shape"/>
    <property type="evidence" value="ECO:0007669"/>
    <property type="project" value="UniProtKB-KW"/>
</dbReference>
<dbReference type="SUPFAM" id="SSF53623">
    <property type="entry name" value="MurD-like peptide ligases, catalytic domain"/>
    <property type="match status" value="1"/>
</dbReference>
<dbReference type="Proteomes" id="UP000176662">
    <property type="component" value="Unassembled WGS sequence"/>
</dbReference>
<keyword evidence="6" id="KW-0573">Peptidoglycan synthesis</keyword>
<dbReference type="Pfam" id="PF02875">
    <property type="entry name" value="Mur_ligase_C"/>
    <property type="match status" value="1"/>
</dbReference>
<feature type="non-terminal residue" evidence="12">
    <location>
        <position position="409"/>
    </location>
</feature>
<dbReference type="Pfam" id="PF01225">
    <property type="entry name" value="Mur_ligase"/>
    <property type="match status" value="1"/>
</dbReference>
<evidence type="ECO:0000256" key="6">
    <source>
        <dbReference type="ARBA" id="ARBA00022984"/>
    </source>
</evidence>
<dbReference type="GO" id="GO:0005524">
    <property type="term" value="F:ATP binding"/>
    <property type="evidence" value="ECO:0007669"/>
    <property type="project" value="UniProtKB-KW"/>
</dbReference>
<feature type="domain" description="Mur ligase N-terminal catalytic" evidence="9">
    <location>
        <begin position="7"/>
        <end position="107"/>
    </location>
</feature>
<evidence type="ECO:0000259" key="11">
    <source>
        <dbReference type="Pfam" id="PF08245"/>
    </source>
</evidence>
<dbReference type="InterPro" id="IPR004101">
    <property type="entry name" value="Mur_ligase_C"/>
</dbReference>
<dbReference type="PANTHER" id="PTHR43445">
    <property type="entry name" value="UDP-N-ACETYLMURAMATE--L-ALANINE LIGASE-RELATED"/>
    <property type="match status" value="1"/>
</dbReference>
<keyword evidence="3" id="KW-0547">Nucleotide-binding</keyword>
<dbReference type="PANTHER" id="PTHR43445:SF3">
    <property type="entry name" value="UDP-N-ACETYLMURAMATE--L-ALANINE LIGASE"/>
    <property type="match status" value="1"/>
</dbReference>
<dbReference type="SUPFAM" id="SSF51984">
    <property type="entry name" value="MurCD N-terminal domain"/>
    <property type="match status" value="1"/>
</dbReference>
<evidence type="ECO:0000256" key="1">
    <source>
        <dbReference type="ARBA" id="ARBA00022598"/>
    </source>
</evidence>
<evidence type="ECO:0000256" key="5">
    <source>
        <dbReference type="ARBA" id="ARBA00022960"/>
    </source>
</evidence>
<dbReference type="InterPro" id="IPR013221">
    <property type="entry name" value="Mur_ligase_cen"/>
</dbReference>
<dbReference type="Gene3D" id="3.40.1190.10">
    <property type="entry name" value="Mur-like, catalytic domain"/>
    <property type="match status" value="1"/>
</dbReference>
<reference evidence="12 13" key="1">
    <citation type="journal article" date="2016" name="Nat. Commun.">
        <title>Thousands of microbial genomes shed light on interconnected biogeochemical processes in an aquifer system.</title>
        <authorList>
            <person name="Anantharaman K."/>
            <person name="Brown C.T."/>
            <person name="Hug L.A."/>
            <person name="Sharon I."/>
            <person name="Castelle C.J."/>
            <person name="Probst A.J."/>
            <person name="Thomas B.C."/>
            <person name="Singh A."/>
            <person name="Wilkins M.J."/>
            <person name="Karaoz U."/>
            <person name="Brodie E.L."/>
            <person name="Williams K.H."/>
            <person name="Hubbard S.S."/>
            <person name="Banfield J.F."/>
        </authorList>
    </citation>
    <scope>NUCLEOTIDE SEQUENCE [LARGE SCALE GENOMIC DNA]</scope>
</reference>
<keyword evidence="8" id="KW-0961">Cell wall biogenesis/degradation</keyword>
<dbReference type="GO" id="GO:0016881">
    <property type="term" value="F:acid-amino acid ligase activity"/>
    <property type="evidence" value="ECO:0007669"/>
    <property type="project" value="InterPro"/>
</dbReference>
<dbReference type="InterPro" id="IPR036565">
    <property type="entry name" value="Mur-like_cat_sf"/>
</dbReference>
<gene>
    <name evidence="12" type="ORF">A2Z68_01260</name>
</gene>
<proteinExistence type="predicted"/>
<accession>A0A1G2DYM5</accession>
<dbReference type="GO" id="GO:0009252">
    <property type="term" value="P:peptidoglycan biosynthetic process"/>
    <property type="evidence" value="ECO:0007669"/>
    <property type="project" value="UniProtKB-KW"/>
</dbReference>
<evidence type="ECO:0008006" key="14">
    <source>
        <dbReference type="Google" id="ProtNLM"/>
    </source>
</evidence>
<protein>
    <recommendedName>
        <fullName evidence="14">UDP-N-acetylmuramate--L-alanine ligase</fullName>
    </recommendedName>
</protein>
<dbReference type="InterPro" id="IPR050061">
    <property type="entry name" value="MurCDEF_pg_biosynth"/>
</dbReference>
<dbReference type="SUPFAM" id="SSF53244">
    <property type="entry name" value="MurD-like peptide ligases, peptide-binding domain"/>
    <property type="match status" value="1"/>
</dbReference>
<dbReference type="InterPro" id="IPR000713">
    <property type="entry name" value="Mur_ligase_N"/>
</dbReference>
<evidence type="ECO:0000313" key="13">
    <source>
        <dbReference type="Proteomes" id="UP000176662"/>
    </source>
</evidence>
<evidence type="ECO:0000256" key="2">
    <source>
        <dbReference type="ARBA" id="ARBA00022618"/>
    </source>
</evidence>
<dbReference type="Gene3D" id="3.40.50.720">
    <property type="entry name" value="NAD(P)-binding Rossmann-like Domain"/>
    <property type="match status" value="1"/>
</dbReference>
<keyword evidence="1" id="KW-0436">Ligase</keyword>
<dbReference type="Gene3D" id="3.90.190.20">
    <property type="entry name" value="Mur ligase, C-terminal domain"/>
    <property type="match status" value="1"/>
</dbReference>
<organism evidence="12 13">
    <name type="scientific">Candidatus Nealsonbacteria bacterium RBG_13_38_11</name>
    <dbReference type="NCBI Taxonomy" id="1801662"/>
    <lineage>
        <taxon>Bacteria</taxon>
        <taxon>Candidatus Nealsoniibacteriota</taxon>
    </lineage>
</organism>
<evidence type="ECO:0000256" key="8">
    <source>
        <dbReference type="ARBA" id="ARBA00023316"/>
    </source>
</evidence>
<feature type="domain" description="Mur ligase central" evidence="11">
    <location>
        <begin position="112"/>
        <end position="268"/>
    </location>
</feature>
<sequence>MSAKKLKIHFIGIGGIGVSALAQYYLSQGHKVSGSDLNSSEITKALKNRGVKVFIGSHKGSNLKNLTDLVVYSPAVKPDNPEFKEAKKLKIKCQSYPQSLGELTKQHFTIAVSGTHGKSTTTCMLGLILMKAGLDPTIIVGTKMKEFKDSNCRVGKSKYLVIEADEHFASFLNYWPKIIVLTNIEKDHLDYYKNFGNILKAFRKYVSHLPKDGILLLNKDDESIKKISCSASKKYYSMKQPEAKKLKKILKVPGQHNVSNALAALAVARILGVSDKVSFKALSSYIGCWRRFEIKKMIIKRKPLTVVSDYGHHPTEIKATLRATREKFLKSRIWCVFQPHQYQRTYYLFKDFVRAFKEAPIDKIIITDIFDVAGREEKNIKKKVSSEKLVKSIKKRNVAYLSKEKLLGF</sequence>
<dbReference type="AlphaFoldDB" id="A0A1G2DYM5"/>
<dbReference type="InterPro" id="IPR036615">
    <property type="entry name" value="Mur_ligase_C_dom_sf"/>
</dbReference>
<comment type="caution">
    <text evidence="12">The sequence shown here is derived from an EMBL/GenBank/DDBJ whole genome shotgun (WGS) entry which is preliminary data.</text>
</comment>
<keyword evidence="4" id="KW-0067">ATP-binding</keyword>
<evidence type="ECO:0000256" key="4">
    <source>
        <dbReference type="ARBA" id="ARBA00022840"/>
    </source>
</evidence>
<keyword evidence="5" id="KW-0133">Cell shape</keyword>